<reference evidence="2 3" key="1">
    <citation type="submission" date="2020-08" db="EMBL/GenBank/DDBJ databases">
        <title>Genomic Encyclopedia of Archaeal and Bacterial Type Strains, Phase II (KMG-II): from individual species to whole genera.</title>
        <authorList>
            <person name="Goeker M."/>
        </authorList>
    </citation>
    <scope>NUCLEOTIDE SEQUENCE [LARGE SCALE GENOMIC DNA]</scope>
    <source>
        <strain evidence="2 3">DSM 43850</strain>
    </source>
</reference>
<dbReference type="Proteomes" id="UP000517916">
    <property type="component" value="Unassembled WGS sequence"/>
</dbReference>
<evidence type="ECO:0000313" key="2">
    <source>
        <dbReference type="EMBL" id="MBA8923684.1"/>
    </source>
</evidence>
<sequence length="80" mass="8441">MTSQKGAWDWLDQAAQEAQKTIERLYVEARSSLSDEHLGEAPGDTADGVGSRPGDSAEPPDARQGYGTEQTGLGAMDTSS</sequence>
<dbReference type="EMBL" id="JACJID010000001">
    <property type="protein sequence ID" value="MBA8923684.1"/>
    <property type="molecule type" value="Genomic_DNA"/>
</dbReference>
<accession>A0ABR6BA09</accession>
<feature type="compositionally biased region" description="Polar residues" evidence="1">
    <location>
        <begin position="67"/>
        <end position="80"/>
    </location>
</feature>
<name>A0ABR6BA09_9PSEU</name>
<dbReference type="RefSeq" id="WP_148309672.1">
    <property type="nucleotide sequence ID" value="NZ_BAAABQ010000062.1"/>
</dbReference>
<organism evidence="2 3">
    <name type="scientific">Kutzneria viridogrisea</name>
    <dbReference type="NCBI Taxonomy" id="47990"/>
    <lineage>
        <taxon>Bacteria</taxon>
        <taxon>Bacillati</taxon>
        <taxon>Actinomycetota</taxon>
        <taxon>Actinomycetes</taxon>
        <taxon>Pseudonocardiales</taxon>
        <taxon>Pseudonocardiaceae</taxon>
        <taxon>Kutzneria</taxon>
    </lineage>
</organism>
<protein>
    <submittedName>
        <fullName evidence="2">Uncharacterized protein</fullName>
    </submittedName>
</protein>
<gene>
    <name evidence="2" type="ORF">BC739_000881</name>
</gene>
<proteinExistence type="predicted"/>
<comment type="caution">
    <text evidence="2">The sequence shown here is derived from an EMBL/GenBank/DDBJ whole genome shotgun (WGS) entry which is preliminary data.</text>
</comment>
<evidence type="ECO:0000256" key="1">
    <source>
        <dbReference type="SAM" id="MobiDB-lite"/>
    </source>
</evidence>
<evidence type="ECO:0000313" key="3">
    <source>
        <dbReference type="Proteomes" id="UP000517916"/>
    </source>
</evidence>
<feature type="region of interest" description="Disordered" evidence="1">
    <location>
        <begin position="33"/>
        <end position="80"/>
    </location>
</feature>
<keyword evidence="3" id="KW-1185">Reference proteome</keyword>